<feature type="region of interest" description="Disordered" evidence="1">
    <location>
        <begin position="1"/>
        <end position="22"/>
    </location>
</feature>
<feature type="compositionally biased region" description="Basic and acidic residues" evidence="1">
    <location>
        <begin position="1"/>
        <end position="10"/>
    </location>
</feature>
<evidence type="ECO:0000256" key="1">
    <source>
        <dbReference type="SAM" id="MobiDB-lite"/>
    </source>
</evidence>
<name>A0AAN8JXQ0_PATCE</name>
<evidence type="ECO:0000313" key="2">
    <source>
        <dbReference type="EMBL" id="KAK6184990.1"/>
    </source>
</evidence>
<evidence type="ECO:0000313" key="3">
    <source>
        <dbReference type="Proteomes" id="UP001347796"/>
    </source>
</evidence>
<protein>
    <submittedName>
        <fullName evidence="2">Uncharacterized protein</fullName>
    </submittedName>
</protein>
<comment type="caution">
    <text evidence="2">The sequence shown here is derived from an EMBL/GenBank/DDBJ whole genome shotgun (WGS) entry which is preliminary data.</text>
</comment>
<reference evidence="2 3" key="1">
    <citation type="submission" date="2024-01" db="EMBL/GenBank/DDBJ databases">
        <title>The genome of the rayed Mediterranean limpet Patella caerulea (Linnaeus, 1758).</title>
        <authorList>
            <person name="Anh-Thu Weber A."/>
            <person name="Halstead-Nussloch G."/>
        </authorList>
    </citation>
    <scope>NUCLEOTIDE SEQUENCE [LARGE SCALE GENOMIC DNA]</scope>
    <source>
        <strain evidence="2">AATW-2023a</strain>
        <tissue evidence="2">Whole specimen</tissue>
    </source>
</reference>
<proteinExistence type="predicted"/>
<accession>A0AAN8JXQ0</accession>
<dbReference type="Proteomes" id="UP001347796">
    <property type="component" value="Unassembled WGS sequence"/>
</dbReference>
<dbReference type="EMBL" id="JAZGQO010000006">
    <property type="protein sequence ID" value="KAK6184990.1"/>
    <property type="molecule type" value="Genomic_DNA"/>
</dbReference>
<dbReference type="AlphaFoldDB" id="A0AAN8JXQ0"/>
<sequence>MMSKILESRRPSSTISSIGGTSKGLDTVIQTKIEKPLTLTGIKLLGTLVNRRNKQRRKRLQSQEDSMELNM</sequence>
<feature type="region of interest" description="Disordered" evidence="1">
    <location>
        <begin position="52"/>
        <end position="71"/>
    </location>
</feature>
<organism evidence="2 3">
    <name type="scientific">Patella caerulea</name>
    <name type="common">Rayed Mediterranean limpet</name>
    <dbReference type="NCBI Taxonomy" id="87958"/>
    <lineage>
        <taxon>Eukaryota</taxon>
        <taxon>Metazoa</taxon>
        <taxon>Spiralia</taxon>
        <taxon>Lophotrochozoa</taxon>
        <taxon>Mollusca</taxon>
        <taxon>Gastropoda</taxon>
        <taxon>Patellogastropoda</taxon>
        <taxon>Patelloidea</taxon>
        <taxon>Patellidae</taxon>
        <taxon>Patella</taxon>
    </lineage>
</organism>
<keyword evidence="3" id="KW-1185">Reference proteome</keyword>
<gene>
    <name evidence="2" type="ORF">SNE40_007323</name>
</gene>